<evidence type="ECO:0000256" key="2">
    <source>
        <dbReference type="ARBA" id="ARBA00009671"/>
    </source>
</evidence>
<accession>A0A914VN11</accession>
<keyword evidence="4 8" id="KW-0812">Transmembrane</keyword>
<feature type="region of interest" description="Disordered" evidence="9">
    <location>
        <begin position="922"/>
        <end position="1013"/>
    </location>
</feature>
<feature type="domain" description="Anoctamin transmembrane" evidence="10">
    <location>
        <begin position="328"/>
        <end position="903"/>
    </location>
</feature>
<feature type="transmembrane region" description="Helical" evidence="8">
    <location>
        <begin position="718"/>
        <end position="737"/>
    </location>
</feature>
<feature type="transmembrane region" description="Helical" evidence="8">
    <location>
        <begin position="413"/>
        <end position="434"/>
    </location>
</feature>
<feature type="transmembrane region" description="Helical" evidence="8">
    <location>
        <begin position="336"/>
        <end position="366"/>
    </location>
</feature>
<organism evidence="12 13">
    <name type="scientific">Plectus sambesii</name>
    <dbReference type="NCBI Taxonomy" id="2011161"/>
    <lineage>
        <taxon>Eukaryota</taxon>
        <taxon>Metazoa</taxon>
        <taxon>Ecdysozoa</taxon>
        <taxon>Nematoda</taxon>
        <taxon>Chromadorea</taxon>
        <taxon>Plectida</taxon>
        <taxon>Plectina</taxon>
        <taxon>Plectoidea</taxon>
        <taxon>Plectidae</taxon>
        <taxon>Plectus</taxon>
    </lineage>
</organism>
<feature type="transmembrane region" description="Helical" evidence="8">
    <location>
        <begin position="870"/>
        <end position="890"/>
    </location>
</feature>
<keyword evidence="6 8" id="KW-0472">Membrane</keyword>
<dbReference type="PANTHER" id="PTHR12308">
    <property type="entry name" value="ANOCTAMIN"/>
    <property type="match status" value="1"/>
</dbReference>
<dbReference type="WBParaSite" id="PSAMB.scaffold217size64839.g3318.t1">
    <property type="protein sequence ID" value="PSAMB.scaffold217size64839.g3318.t1"/>
    <property type="gene ID" value="PSAMB.scaffold217size64839.g3318"/>
</dbReference>
<feature type="domain" description="Anoctamin dimerisation" evidence="11">
    <location>
        <begin position="82"/>
        <end position="325"/>
    </location>
</feature>
<feature type="compositionally biased region" description="Low complexity" evidence="9">
    <location>
        <begin position="988"/>
        <end position="1003"/>
    </location>
</feature>
<evidence type="ECO:0000313" key="13">
    <source>
        <dbReference type="WBParaSite" id="PSAMB.scaffold217size64839.g3318.t1"/>
    </source>
</evidence>
<feature type="transmembrane region" description="Helical" evidence="8">
    <location>
        <begin position="540"/>
        <end position="557"/>
    </location>
</feature>
<dbReference type="Pfam" id="PF04547">
    <property type="entry name" value="Anoctamin"/>
    <property type="match status" value="1"/>
</dbReference>
<proteinExistence type="inferred from homology"/>
<dbReference type="Pfam" id="PF16178">
    <property type="entry name" value="Anoct_dimer"/>
    <property type="match status" value="1"/>
</dbReference>
<name>A0A914VN11_9BILA</name>
<keyword evidence="7" id="KW-0325">Glycoprotein</keyword>
<feature type="compositionally biased region" description="Basic and acidic residues" evidence="9">
    <location>
        <begin position="977"/>
        <end position="987"/>
    </location>
</feature>
<feature type="transmembrane region" description="Helical" evidence="8">
    <location>
        <begin position="497"/>
        <end position="520"/>
    </location>
</feature>
<dbReference type="GO" id="GO:0005254">
    <property type="term" value="F:chloride channel activity"/>
    <property type="evidence" value="ECO:0007669"/>
    <property type="project" value="TreeGrafter"/>
</dbReference>
<evidence type="ECO:0000256" key="6">
    <source>
        <dbReference type="ARBA" id="ARBA00023136"/>
    </source>
</evidence>
<keyword evidence="12" id="KW-1185">Reference proteome</keyword>
<protein>
    <recommendedName>
        <fullName evidence="8">Anoctamin</fullName>
    </recommendedName>
</protein>
<evidence type="ECO:0000256" key="1">
    <source>
        <dbReference type="ARBA" id="ARBA00004651"/>
    </source>
</evidence>
<feature type="compositionally biased region" description="Pro residues" evidence="9">
    <location>
        <begin position="937"/>
        <end position="946"/>
    </location>
</feature>
<comment type="similarity">
    <text evidence="2 8">Belongs to the anoctamin family.</text>
</comment>
<reference evidence="13" key="1">
    <citation type="submission" date="2022-11" db="UniProtKB">
        <authorList>
            <consortium name="WormBaseParasite"/>
        </authorList>
    </citation>
    <scope>IDENTIFICATION</scope>
</reference>
<evidence type="ECO:0000256" key="8">
    <source>
        <dbReference type="RuleBase" id="RU280814"/>
    </source>
</evidence>
<evidence type="ECO:0000256" key="7">
    <source>
        <dbReference type="ARBA" id="ARBA00023180"/>
    </source>
</evidence>
<evidence type="ECO:0000256" key="5">
    <source>
        <dbReference type="ARBA" id="ARBA00022989"/>
    </source>
</evidence>
<comment type="subcellular location">
    <subcellularLocation>
        <location evidence="1">Cell membrane</location>
        <topology evidence="1">Multi-pass membrane protein</topology>
    </subcellularLocation>
    <subcellularLocation>
        <location evidence="8">Membrane</location>
        <topology evidence="8">Multi-pass membrane protein</topology>
    </subcellularLocation>
</comment>
<dbReference type="GO" id="GO:0046983">
    <property type="term" value="F:protein dimerization activity"/>
    <property type="evidence" value="ECO:0007669"/>
    <property type="project" value="InterPro"/>
</dbReference>
<evidence type="ECO:0000259" key="10">
    <source>
        <dbReference type="Pfam" id="PF04547"/>
    </source>
</evidence>
<dbReference type="AlphaFoldDB" id="A0A914VN11"/>
<keyword evidence="3" id="KW-1003">Cell membrane</keyword>
<dbReference type="InterPro" id="IPR032394">
    <property type="entry name" value="Anoct_dimer"/>
</dbReference>
<keyword evidence="5 8" id="KW-1133">Transmembrane helix</keyword>
<evidence type="ECO:0000256" key="4">
    <source>
        <dbReference type="ARBA" id="ARBA00022692"/>
    </source>
</evidence>
<comment type="caution">
    <text evidence="8">Lacks conserved residue(s) required for the propagation of feature annotation.</text>
</comment>
<dbReference type="InterPro" id="IPR049452">
    <property type="entry name" value="Anoctamin_TM"/>
</dbReference>
<dbReference type="GO" id="GO:0005886">
    <property type="term" value="C:plasma membrane"/>
    <property type="evidence" value="ECO:0007669"/>
    <property type="project" value="UniProtKB-SubCell"/>
</dbReference>
<evidence type="ECO:0000259" key="11">
    <source>
        <dbReference type="Pfam" id="PF16178"/>
    </source>
</evidence>
<sequence length="1013" mass="115704">MSGLFGKLKKQKKRDEEDDTVPLIFVNRNEQSGPIETSAAISSDAASLGSFKRHTYGTLAFGPPSIATKTLAGDVDKTIFTSQGHGIIDFVLAYQPLDMNASQTMYREVFESKLREHGLYLEHEDLAQSQDGKTCFVKVHAPWETLARMAEINRIKMPIQQSDMEDSNMSRLSNFCYKTVKFIFCGRHPLDLEPSFNIPAQPPYFTLEFQRARFRHYLIQDPNTFFSQTQRINIVWDVIERTMISGTEIETMNGERLHGHRVDDAVSMSFLLRKGVYCAVYPLHDGEPQTSSSEATRGPKKPWPLRPWLYETWARPGRWYKRQPIDQIRAYFGEKVAIYFSWLGFYTAMLIPFSIVGLMVFIYGLIHLPDDTPHREICHTNASEVIICRKCGSTACPFKLLKADCAHAGATAIFNNFGTVFFAFFASLWAVFYLELWKRKQARLACKWDTADISPYYEPPRPEYISNATTKRRHPITQEWEPHVPARSRVQNLMASVASISFLVCLAIAVVFGVIMYKVIMVSIYNNWDNPAVQAVGSDMFSTITASIINAVLIMILERIYGKIAWVLTEKEFPRTDSAFENSYTYKMYIFQFVNYYATLFYLAFLQDILSTTPKHDTLLTDRCPPTGCTFSVTTQLAIILILKQANTFTSLSDFMTDRTISNAMEIGIPVASNWWKRRKNIHESVINPYTRYEKDFDLMPHNGLPLFSEYFEMVMQFGYVTMFVAAFPLAPLFALFNNIVELRIDALKFVKETRRVLPERAADIGNWLDILKFVTYLSVLTNALFIAFTTDLIDRFTYMSFYSKDGSLSGYIEWSLAVFETSDWGDPSLMLDGNSKKVTECRYHGYFTDSDHMYSHSERWWRVMLSKMVFVLVFEHLVFFIMALIQYIMPDVPENVTLHIARNRYVNMVAAYKSDRARNEAARRMSSISSAKSRPLTPPLHPPSMPSEKGNKANKKSGATLAPTSTKAKSFLTPKLEPEYSIRSEGSDASSSFGPSASQISSKPSVKGKNKK</sequence>
<dbReference type="PANTHER" id="PTHR12308:SF84">
    <property type="entry name" value="ANOCTAMIN"/>
    <property type="match status" value="1"/>
</dbReference>
<evidence type="ECO:0000313" key="12">
    <source>
        <dbReference type="Proteomes" id="UP000887566"/>
    </source>
</evidence>
<evidence type="ECO:0000256" key="3">
    <source>
        <dbReference type="ARBA" id="ARBA00022475"/>
    </source>
</evidence>
<evidence type="ECO:0000256" key="9">
    <source>
        <dbReference type="SAM" id="MobiDB-lite"/>
    </source>
</evidence>
<dbReference type="InterPro" id="IPR007632">
    <property type="entry name" value="Anoctamin"/>
</dbReference>
<dbReference type="Proteomes" id="UP000887566">
    <property type="component" value="Unplaced"/>
</dbReference>